<feature type="compositionally biased region" description="Basic and acidic residues" evidence="1">
    <location>
        <begin position="489"/>
        <end position="505"/>
    </location>
</feature>
<dbReference type="AlphaFoldDB" id="A0A8H7DKT5"/>
<dbReference type="Proteomes" id="UP000623467">
    <property type="component" value="Unassembled WGS sequence"/>
</dbReference>
<evidence type="ECO:0000256" key="1">
    <source>
        <dbReference type="SAM" id="MobiDB-lite"/>
    </source>
</evidence>
<feature type="region of interest" description="Disordered" evidence="1">
    <location>
        <begin position="683"/>
        <end position="713"/>
    </location>
</feature>
<evidence type="ECO:0000313" key="2">
    <source>
        <dbReference type="EMBL" id="KAF7374906.1"/>
    </source>
</evidence>
<feature type="compositionally biased region" description="Basic residues" evidence="1">
    <location>
        <begin position="684"/>
        <end position="693"/>
    </location>
</feature>
<keyword evidence="3" id="KW-1185">Reference proteome</keyword>
<feature type="region of interest" description="Disordered" evidence="1">
    <location>
        <begin position="469"/>
        <end position="534"/>
    </location>
</feature>
<feature type="region of interest" description="Disordered" evidence="1">
    <location>
        <begin position="1"/>
        <end position="44"/>
    </location>
</feature>
<feature type="compositionally biased region" description="Low complexity" evidence="1">
    <location>
        <begin position="19"/>
        <end position="44"/>
    </location>
</feature>
<reference evidence="2" key="1">
    <citation type="submission" date="2020-05" db="EMBL/GenBank/DDBJ databases">
        <title>Mycena genomes resolve the evolution of fungal bioluminescence.</title>
        <authorList>
            <person name="Tsai I.J."/>
        </authorList>
    </citation>
    <scope>NUCLEOTIDE SEQUENCE</scope>
    <source>
        <strain evidence="2">160909Yilan</strain>
    </source>
</reference>
<comment type="caution">
    <text evidence="2">The sequence shown here is derived from an EMBL/GenBank/DDBJ whole genome shotgun (WGS) entry which is preliminary data.</text>
</comment>
<name>A0A8H7DKT5_9AGAR</name>
<feature type="compositionally biased region" description="Basic residues" evidence="1">
    <location>
        <begin position="703"/>
        <end position="713"/>
    </location>
</feature>
<proteinExistence type="predicted"/>
<dbReference type="OrthoDB" id="3256495at2759"/>
<dbReference type="EMBL" id="JACAZH010000002">
    <property type="protein sequence ID" value="KAF7374906.1"/>
    <property type="molecule type" value="Genomic_DNA"/>
</dbReference>
<protein>
    <submittedName>
        <fullName evidence="2">Uncharacterized protein</fullName>
    </submittedName>
</protein>
<feature type="compositionally biased region" description="Acidic residues" evidence="1">
    <location>
        <begin position="1"/>
        <end position="12"/>
    </location>
</feature>
<organism evidence="2 3">
    <name type="scientific">Mycena sanguinolenta</name>
    <dbReference type="NCBI Taxonomy" id="230812"/>
    <lineage>
        <taxon>Eukaryota</taxon>
        <taxon>Fungi</taxon>
        <taxon>Dikarya</taxon>
        <taxon>Basidiomycota</taxon>
        <taxon>Agaricomycotina</taxon>
        <taxon>Agaricomycetes</taxon>
        <taxon>Agaricomycetidae</taxon>
        <taxon>Agaricales</taxon>
        <taxon>Marasmiineae</taxon>
        <taxon>Mycenaceae</taxon>
        <taxon>Mycena</taxon>
    </lineage>
</organism>
<accession>A0A8H7DKT5</accession>
<evidence type="ECO:0000313" key="3">
    <source>
        <dbReference type="Proteomes" id="UP000623467"/>
    </source>
</evidence>
<sequence>MSELDSLSDTEWTEISNQSDNDSLSDCSRSSEPPSRRSSISIGSSVDGHIDAWEGFADDSPDELELVPGTEPVVPAFVAGSPPLPDTIAEEQFVNAALEQSLVGTLSASRSSSLGGPSTVHSSLRDLRLSFPDPITSSRDELNRSYEAVSSSETHCITDDVPNSPMTTDFPGDEPQISVQHEPADQLRVKLESLPEPDPLPSLVYWWDGRQIKDFDLVLYGSTSQSQDFAQWFLSILASAGVALSYNDELRRPKESGNGNVIAPSSQTSDRPSLAIVSLPASFGRLPKHTVYLPVIFPAPVEGDLVDSLTFESWSSLADPPAQTLRIVKNSESQVVVDGAETRNMVDPRFVYQQLVGPLLPSHTKKPLGLERAVTVVGLLLMIMGFTVNTFFRVPTPTPAAVNLSPATTAPPSSFWNMFGTTSNSSVAPLSTTTAPTSYALVMPSTLKEMALAVLNPATTTATTTPTVQVNSISVAPPPSDACGSGGESKPKTPSEKSKSTKDVIVRPPTSLSNPSPNKAPPTHTPSVDPSVGKVSPLPLLESAPVTSLSLKLVDSLSQVVDATMKALEEVVGRDLKELMTAIDTLMRAIGVQVSTILADSKSQAQILREVLKYRNERAKGKARELMQTAEQFMSSASERLKARAEIAKTRAKTLTKTFMGSSVWRTYAEAHGEWIEKLEAKREKRRERKRERKGGSLFSKLKERRGKKRVSN</sequence>
<gene>
    <name evidence="2" type="ORF">MSAN_00376700</name>
</gene>